<protein>
    <submittedName>
        <fullName evidence="4">Forespore capture DNA-binding protein RefZ</fullName>
    </submittedName>
</protein>
<dbReference type="PROSITE" id="PS50977">
    <property type="entry name" value="HTH_TETR_2"/>
    <property type="match status" value="1"/>
</dbReference>
<feature type="domain" description="HTH tetR-type" evidence="3">
    <location>
        <begin position="4"/>
        <end position="64"/>
    </location>
</feature>
<dbReference type="RefSeq" id="WP_390360872.1">
    <property type="nucleotide sequence ID" value="NZ_JBHTKJ010000013.1"/>
</dbReference>
<name>A0ABW3LIE6_9BACI</name>
<keyword evidence="5" id="KW-1185">Reference proteome</keyword>
<dbReference type="Pfam" id="PF00440">
    <property type="entry name" value="TetR_N"/>
    <property type="match status" value="1"/>
</dbReference>
<dbReference type="InterPro" id="IPR050109">
    <property type="entry name" value="HTH-type_TetR-like_transc_reg"/>
</dbReference>
<dbReference type="PRINTS" id="PR00455">
    <property type="entry name" value="HTHTETR"/>
</dbReference>
<dbReference type="GO" id="GO:0003677">
    <property type="term" value="F:DNA binding"/>
    <property type="evidence" value="ECO:0007669"/>
    <property type="project" value="UniProtKB-KW"/>
</dbReference>
<proteinExistence type="predicted"/>
<dbReference type="NCBIfam" id="NF037937">
    <property type="entry name" value="septum_RefZ"/>
    <property type="match status" value="1"/>
</dbReference>
<evidence type="ECO:0000259" key="3">
    <source>
        <dbReference type="PROSITE" id="PS50977"/>
    </source>
</evidence>
<dbReference type="EMBL" id="JBHTKJ010000013">
    <property type="protein sequence ID" value="MFD1038153.1"/>
    <property type="molecule type" value="Genomic_DNA"/>
</dbReference>
<reference evidence="5" key="1">
    <citation type="journal article" date="2019" name="Int. J. Syst. Evol. Microbiol.">
        <title>The Global Catalogue of Microorganisms (GCM) 10K type strain sequencing project: providing services to taxonomists for standard genome sequencing and annotation.</title>
        <authorList>
            <consortium name="The Broad Institute Genomics Platform"/>
            <consortium name="The Broad Institute Genome Sequencing Center for Infectious Disease"/>
            <person name="Wu L."/>
            <person name="Ma J."/>
        </authorList>
    </citation>
    <scope>NUCLEOTIDE SEQUENCE [LARGE SCALE GENOMIC DNA]</scope>
    <source>
        <strain evidence="5">CCUG 56754</strain>
    </source>
</reference>
<dbReference type="SUPFAM" id="SSF46689">
    <property type="entry name" value="Homeodomain-like"/>
    <property type="match status" value="1"/>
</dbReference>
<keyword evidence="1 2" id="KW-0238">DNA-binding</keyword>
<dbReference type="Proteomes" id="UP001597040">
    <property type="component" value="Unassembled WGS sequence"/>
</dbReference>
<dbReference type="Gene3D" id="1.10.357.10">
    <property type="entry name" value="Tetracycline Repressor, domain 2"/>
    <property type="match status" value="1"/>
</dbReference>
<evidence type="ECO:0000256" key="2">
    <source>
        <dbReference type="PROSITE-ProRule" id="PRU00335"/>
    </source>
</evidence>
<organism evidence="4 5">
    <name type="scientific">Virgibacillus byunsanensis</name>
    <dbReference type="NCBI Taxonomy" id="570945"/>
    <lineage>
        <taxon>Bacteria</taxon>
        <taxon>Bacillati</taxon>
        <taxon>Bacillota</taxon>
        <taxon>Bacilli</taxon>
        <taxon>Bacillales</taxon>
        <taxon>Bacillaceae</taxon>
        <taxon>Virgibacillus</taxon>
    </lineage>
</organism>
<dbReference type="InterPro" id="IPR001647">
    <property type="entry name" value="HTH_TetR"/>
</dbReference>
<dbReference type="PANTHER" id="PTHR30055:SF199">
    <property type="entry name" value="HTH-TYPE TRANSCRIPTIONAL REGULATOR YTTP-RELATED"/>
    <property type="match status" value="1"/>
</dbReference>
<evidence type="ECO:0000313" key="4">
    <source>
        <dbReference type="EMBL" id="MFD1038153.1"/>
    </source>
</evidence>
<evidence type="ECO:0000313" key="5">
    <source>
        <dbReference type="Proteomes" id="UP001597040"/>
    </source>
</evidence>
<evidence type="ECO:0000256" key="1">
    <source>
        <dbReference type="ARBA" id="ARBA00023125"/>
    </source>
</evidence>
<comment type="caution">
    <text evidence="4">The sequence shown here is derived from an EMBL/GenBank/DDBJ whole genome shotgun (WGS) entry which is preliminary data.</text>
</comment>
<feature type="DNA-binding region" description="H-T-H motif" evidence="2">
    <location>
        <begin position="27"/>
        <end position="46"/>
    </location>
</feature>
<sequence length="201" mass="23697">MKTNPSKQKVIDAASALFYQKGFHGTSVRDISEKATVNVSLISYYFKNKQGLLEHAVTNYYEVYLTTIEKILRDSEDMSSLDQLKMLIEAIIQYKQMNHQFSCFIHRELSLDSIFVREMTVTYLAKENYYISNIFFSVLSQNKKSDIDRQFLLMQLKGMLITPYVLQNEWKNHLLGEQSHNLFIKKYVKTINNWLDYMVNT</sequence>
<accession>A0ABW3LIE6</accession>
<dbReference type="InterPro" id="IPR009057">
    <property type="entry name" value="Homeodomain-like_sf"/>
</dbReference>
<dbReference type="PANTHER" id="PTHR30055">
    <property type="entry name" value="HTH-TYPE TRANSCRIPTIONAL REGULATOR RUTR"/>
    <property type="match status" value="1"/>
</dbReference>
<gene>
    <name evidence="4" type="primary">refZ</name>
    <name evidence="4" type="ORF">ACFQ3N_06975</name>
</gene>